<dbReference type="GO" id="GO:0004721">
    <property type="term" value="F:phosphoprotein phosphatase activity"/>
    <property type="evidence" value="ECO:0007669"/>
    <property type="project" value="UniProtKB-KW"/>
</dbReference>
<dbReference type="SMART" id="SM00195">
    <property type="entry name" value="DSPc"/>
    <property type="match status" value="1"/>
</dbReference>
<dbReference type="PANTHER" id="PTHR10367">
    <property type="entry name" value="MRNA-CAPPING ENZYME"/>
    <property type="match status" value="1"/>
</dbReference>
<feature type="compositionally biased region" description="Basic and acidic residues" evidence="3">
    <location>
        <begin position="400"/>
        <end position="412"/>
    </location>
</feature>
<dbReference type="InterPro" id="IPR000340">
    <property type="entry name" value="Dual-sp_phosphatase_cat-dom"/>
</dbReference>
<dbReference type="SUPFAM" id="SSF52799">
    <property type="entry name" value="(Phosphotyrosine protein) phosphatases II"/>
    <property type="match status" value="1"/>
</dbReference>
<dbReference type="Gene3D" id="3.90.190.10">
    <property type="entry name" value="Protein tyrosine phosphatase superfamily"/>
    <property type="match status" value="1"/>
</dbReference>
<feature type="compositionally biased region" description="Low complexity" evidence="3">
    <location>
        <begin position="266"/>
        <end position="276"/>
    </location>
</feature>
<evidence type="ECO:0000256" key="2">
    <source>
        <dbReference type="ARBA" id="ARBA00022912"/>
    </source>
</evidence>
<proteinExistence type="predicted"/>
<dbReference type="PANTHER" id="PTHR10367:SF9">
    <property type="entry name" value="DUAL-SPECIFICITY PHOSPHATASE 11 (RNA_RNP COMPLEX 1-INTERACTING)"/>
    <property type="match status" value="1"/>
</dbReference>
<feature type="compositionally biased region" description="Polar residues" evidence="3">
    <location>
        <begin position="450"/>
        <end position="464"/>
    </location>
</feature>
<keyword evidence="7" id="KW-1185">Reference proteome</keyword>
<dbReference type="OrthoDB" id="428974at2759"/>
<feature type="domain" description="Tyrosine-protein phosphatase" evidence="4">
    <location>
        <begin position="15"/>
        <end position="181"/>
    </location>
</feature>
<feature type="region of interest" description="Disordered" evidence="3">
    <location>
        <begin position="258"/>
        <end position="421"/>
    </location>
</feature>
<evidence type="ECO:0000313" key="6">
    <source>
        <dbReference type="EMBL" id="ALC40710.1"/>
    </source>
</evidence>
<dbReference type="PROSITE" id="PS50054">
    <property type="entry name" value="TYR_PHOSPHATASE_DUAL"/>
    <property type="match status" value="1"/>
</dbReference>
<dbReference type="InterPro" id="IPR051029">
    <property type="entry name" value="mRNA_Capping_Enz/RNA_Phosphat"/>
</dbReference>
<dbReference type="PROSITE" id="PS00383">
    <property type="entry name" value="TYR_PHOSPHATASE_1"/>
    <property type="match status" value="1"/>
</dbReference>
<dbReference type="Pfam" id="PF00782">
    <property type="entry name" value="DSPc"/>
    <property type="match status" value="1"/>
</dbReference>
<dbReference type="InterPro" id="IPR000387">
    <property type="entry name" value="Tyr_Pase_dom"/>
</dbReference>
<name>A0A0M4EF20_DROBS</name>
<keyword evidence="1" id="KW-0378">Hydrolase</keyword>
<dbReference type="GO" id="GO:0004651">
    <property type="term" value="F:polynucleotide 5'-phosphatase activity"/>
    <property type="evidence" value="ECO:0007669"/>
    <property type="project" value="TreeGrafter"/>
</dbReference>
<feature type="compositionally biased region" description="Basic and acidic residues" evidence="3">
    <location>
        <begin position="322"/>
        <end position="334"/>
    </location>
</feature>
<dbReference type="InterPro" id="IPR016130">
    <property type="entry name" value="Tyr_Pase_AS"/>
</dbReference>
<dbReference type="OMA" id="NHLEQGQ"/>
<dbReference type="EMBL" id="CP012524">
    <property type="protein sequence ID" value="ALC40710.1"/>
    <property type="molecule type" value="Genomic_DNA"/>
</dbReference>
<dbReference type="PROSITE" id="PS50056">
    <property type="entry name" value="TYR_PHOSPHATASE_2"/>
    <property type="match status" value="1"/>
</dbReference>
<dbReference type="Proteomes" id="UP000494163">
    <property type="component" value="Chromosome 2R"/>
</dbReference>
<evidence type="ECO:0000259" key="4">
    <source>
        <dbReference type="PROSITE" id="PS50054"/>
    </source>
</evidence>
<dbReference type="STRING" id="30019.A0A0M4EF20"/>
<feature type="region of interest" description="Disordered" evidence="3">
    <location>
        <begin position="450"/>
        <end position="477"/>
    </location>
</feature>
<protein>
    <submittedName>
        <fullName evidence="6">CG13197</fullName>
    </submittedName>
</protein>
<sequence length="477" mass="56065">MSKPKPIPDRWLNYRPIGERIHGTRFIAFKVPLSEYVNEDVEEACRLAPSSLLQSVNNLGIIIDLTNTNRYYNRQVFIEQNVEHQKLMIPGHRTPQRWMSEKFCEHVSEFLEANSDNDKLIGVHCTHGVNRTGYLICYFMITKLNMSPELAMEAFAAARGHPIERQNYTQSLSNINTAQEFPHIHQDAARNAEQNRPHMRSENYGMQKSAKYYQYKAAAYNNERSGERANETYINWQQNQERYRGANETAERISSCRIHSKDRQAQHQAQFQGQKQHSYKERRHQTSQERPHGNHNQASYNDWRHQTPQDRPHGNHNQASYNERRHQSSQERPHRSQTKNQDAHKESRQQTSHEQPHRSQNKYIDPHKEIRQQTSPEQSHRSQNKNKDAYRESMLQTQTSEERPRGNRESRKAISLSSKHSQRNIGPYICSARSIRNAQKFKQSLLSRNFSSSVPSSMDHSTNLFERPPNRPHSPYH</sequence>
<evidence type="ECO:0000259" key="5">
    <source>
        <dbReference type="PROSITE" id="PS50056"/>
    </source>
</evidence>
<gene>
    <name evidence="6" type="ORF">Dbus_chr2Rg289</name>
</gene>
<evidence type="ECO:0000313" key="7">
    <source>
        <dbReference type="Proteomes" id="UP000494163"/>
    </source>
</evidence>
<evidence type="ECO:0000256" key="1">
    <source>
        <dbReference type="ARBA" id="ARBA00022801"/>
    </source>
</evidence>
<evidence type="ECO:0000256" key="3">
    <source>
        <dbReference type="SAM" id="MobiDB-lite"/>
    </source>
</evidence>
<dbReference type="InterPro" id="IPR029021">
    <property type="entry name" value="Prot-tyrosine_phosphatase-like"/>
</dbReference>
<dbReference type="SMR" id="A0A0M4EF20"/>
<feature type="domain" description="Tyrosine specific protein phosphatases" evidence="5">
    <location>
        <begin position="101"/>
        <end position="170"/>
    </location>
</feature>
<reference evidence="6 7" key="1">
    <citation type="submission" date="2015-08" db="EMBL/GenBank/DDBJ databases">
        <title>Ancestral chromatin configuration constrains chromatin evolution on differentiating sex chromosomes in Drosophila.</title>
        <authorList>
            <person name="Zhou Q."/>
            <person name="Bachtrog D."/>
        </authorList>
    </citation>
    <scope>NUCLEOTIDE SEQUENCE [LARGE SCALE GENOMIC DNA]</scope>
    <source>
        <tissue evidence="6">Whole larvae</tissue>
    </source>
</reference>
<dbReference type="InterPro" id="IPR020422">
    <property type="entry name" value="TYR_PHOSPHATASE_DUAL_dom"/>
</dbReference>
<organism evidence="6 7">
    <name type="scientific">Drosophila busckii</name>
    <name type="common">Fruit fly</name>
    <dbReference type="NCBI Taxonomy" id="30019"/>
    <lineage>
        <taxon>Eukaryota</taxon>
        <taxon>Metazoa</taxon>
        <taxon>Ecdysozoa</taxon>
        <taxon>Arthropoda</taxon>
        <taxon>Hexapoda</taxon>
        <taxon>Insecta</taxon>
        <taxon>Pterygota</taxon>
        <taxon>Neoptera</taxon>
        <taxon>Endopterygota</taxon>
        <taxon>Diptera</taxon>
        <taxon>Brachycera</taxon>
        <taxon>Muscomorpha</taxon>
        <taxon>Ephydroidea</taxon>
        <taxon>Drosophilidae</taxon>
        <taxon>Drosophila</taxon>
    </lineage>
</organism>
<accession>A0A0M4EF20</accession>
<feature type="compositionally biased region" description="Basic and acidic residues" evidence="3">
    <location>
        <begin position="302"/>
        <end position="313"/>
    </location>
</feature>
<dbReference type="AlphaFoldDB" id="A0A0M4EF20"/>
<keyword evidence="2" id="KW-0904">Protein phosphatase</keyword>